<organism evidence="6 7">
    <name type="scientific">Myroides guanonis</name>
    <dbReference type="NCBI Taxonomy" id="1150112"/>
    <lineage>
        <taxon>Bacteria</taxon>
        <taxon>Pseudomonadati</taxon>
        <taxon>Bacteroidota</taxon>
        <taxon>Flavobacteriia</taxon>
        <taxon>Flavobacteriales</taxon>
        <taxon>Flavobacteriaceae</taxon>
        <taxon>Myroides</taxon>
    </lineage>
</organism>
<dbReference type="InterPro" id="IPR050845">
    <property type="entry name" value="Cu-binding_ET"/>
</dbReference>
<dbReference type="NCBIfam" id="TIGR02695">
    <property type="entry name" value="azurin"/>
    <property type="match status" value="1"/>
</dbReference>
<dbReference type="AlphaFoldDB" id="A0A1I3NG33"/>
<sequence length="171" mass="18349">MKKVNTLLSLTAASFLLFSCGDKTKDTTPASEVTPTETTTTTPEAVSGVTVEISADDSMQFNKKEIRVPVGEKVTLTLKHTGKMDKKLMGHNFVLLNQGVDMAAFAQKAATSTDSDHIPADELSNILAHTKMIGGGESTTIEFTVDKAGTYDFLCSFPAHYALMQGKLIAE</sequence>
<evidence type="ECO:0000256" key="4">
    <source>
        <dbReference type="ARBA" id="ARBA00023008"/>
    </source>
</evidence>
<dbReference type="InterPro" id="IPR008972">
    <property type="entry name" value="Cupredoxin"/>
</dbReference>
<dbReference type="PANTHER" id="PTHR38439">
    <property type="entry name" value="AURACYANIN-B"/>
    <property type="match status" value="1"/>
</dbReference>
<dbReference type="PANTHER" id="PTHR38439:SF2">
    <property type="entry name" value="OUTER MEMBRANE PROTEIN H.8"/>
    <property type="match status" value="1"/>
</dbReference>
<keyword evidence="1" id="KW-0813">Transport</keyword>
<gene>
    <name evidence="6" type="ORF">SAMN04487893_10385</name>
</gene>
<keyword evidence="3" id="KW-0249">Electron transport</keyword>
<dbReference type="InterPro" id="IPR028871">
    <property type="entry name" value="BlueCu_1_BS"/>
</dbReference>
<dbReference type="SUPFAM" id="SSF49503">
    <property type="entry name" value="Cupredoxins"/>
    <property type="match status" value="1"/>
</dbReference>
<dbReference type="GO" id="GO:0005507">
    <property type="term" value="F:copper ion binding"/>
    <property type="evidence" value="ECO:0007669"/>
    <property type="project" value="InterPro"/>
</dbReference>
<name>A0A1I3NG33_9FLAO</name>
<accession>A0A1I3NG33</accession>
<evidence type="ECO:0000259" key="5">
    <source>
        <dbReference type="Pfam" id="PF00127"/>
    </source>
</evidence>
<dbReference type="EMBL" id="FORU01000003">
    <property type="protein sequence ID" value="SFJ08263.1"/>
    <property type="molecule type" value="Genomic_DNA"/>
</dbReference>
<evidence type="ECO:0000256" key="3">
    <source>
        <dbReference type="ARBA" id="ARBA00022982"/>
    </source>
</evidence>
<dbReference type="CDD" id="cd13922">
    <property type="entry name" value="Azurin"/>
    <property type="match status" value="1"/>
</dbReference>
<dbReference type="InterPro" id="IPR000923">
    <property type="entry name" value="BlueCu_1"/>
</dbReference>
<keyword evidence="4" id="KW-0186">Copper</keyword>
<dbReference type="GO" id="GO:0009055">
    <property type="term" value="F:electron transfer activity"/>
    <property type="evidence" value="ECO:0007669"/>
    <property type="project" value="InterPro"/>
</dbReference>
<dbReference type="PROSITE" id="PS51257">
    <property type="entry name" value="PROKAR_LIPOPROTEIN"/>
    <property type="match status" value="1"/>
</dbReference>
<proteinExistence type="predicted"/>
<reference evidence="7" key="1">
    <citation type="submission" date="2016-10" db="EMBL/GenBank/DDBJ databases">
        <authorList>
            <person name="Varghese N."/>
            <person name="Submissions S."/>
        </authorList>
    </citation>
    <scope>NUCLEOTIDE SEQUENCE [LARGE SCALE GENOMIC DNA]</scope>
    <source>
        <strain evidence="7">DSM 26542</strain>
    </source>
</reference>
<dbReference type="OrthoDB" id="9814063at2"/>
<dbReference type="Proteomes" id="UP000243887">
    <property type="component" value="Unassembled WGS sequence"/>
</dbReference>
<dbReference type="Pfam" id="PF00127">
    <property type="entry name" value="Copper-bind"/>
    <property type="match status" value="1"/>
</dbReference>
<evidence type="ECO:0000256" key="2">
    <source>
        <dbReference type="ARBA" id="ARBA00022723"/>
    </source>
</evidence>
<protein>
    <submittedName>
        <fullName evidence="6">Azurin</fullName>
    </submittedName>
</protein>
<keyword evidence="2" id="KW-0479">Metal-binding</keyword>
<feature type="domain" description="Blue (type 1) copper" evidence="5">
    <location>
        <begin position="51"/>
        <end position="169"/>
    </location>
</feature>
<keyword evidence="7" id="KW-1185">Reference proteome</keyword>
<dbReference type="STRING" id="1150112.SAMN04487893_10385"/>
<dbReference type="InterPro" id="IPR014068">
    <property type="entry name" value="Azurin"/>
</dbReference>
<dbReference type="RefSeq" id="WP_090678176.1">
    <property type="nucleotide sequence ID" value="NZ_FORU01000003.1"/>
</dbReference>
<evidence type="ECO:0000256" key="1">
    <source>
        <dbReference type="ARBA" id="ARBA00022448"/>
    </source>
</evidence>
<evidence type="ECO:0000313" key="6">
    <source>
        <dbReference type="EMBL" id="SFJ08263.1"/>
    </source>
</evidence>
<dbReference type="Gene3D" id="2.60.40.420">
    <property type="entry name" value="Cupredoxins - blue copper proteins"/>
    <property type="match status" value="1"/>
</dbReference>
<evidence type="ECO:0000313" key="7">
    <source>
        <dbReference type="Proteomes" id="UP000243887"/>
    </source>
</evidence>
<dbReference type="PROSITE" id="PS00196">
    <property type="entry name" value="COPPER_BLUE"/>
    <property type="match status" value="1"/>
</dbReference>